<dbReference type="GeneID" id="78357993"/>
<name>A0A380K877_9STRE</name>
<accession>A0A380K877</accession>
<dbReference type="EMBL" id="UHFN01000007">
    <property type="protein sequence ID" value="SUN61223.1"/>
    <property type="molecule type" value="Genomic_DNA"/>
</dbReference>
<reference evidence="1 2" key="1">
    <citation type="submission" date="2018-06" db="EMBL/GenBank/DDBJ databases">
        <authorList>
            <consortium name="Pathogen Informatics"/>
            <person name="Doyle S."/>
        </authorList>
    </citation>
    <scope>NUCLEOTIDE SEQUENCE [LARGE SCALE GENOMIC DNA]</scope>
    <source>
        <strain evidence="1 2">NCTC12224</strain>
    </source>
</reference>
<gene>
    <name evidence="1" type="ORF">NCTC12224_01379</name>
</gene>
<protein>
    <submittedName>
        <fullName evidence="1">Uncharacterized protein</fullName>
    </submittedName>
</protein>
<dbReference type="AlphaFoldDB" id="A0A380K877"/>
<dbReference type="RefSeq" id="WP_172605542.1">
    <property type="nucleotide sequence ID" value="NZ_JBNPNB010000038.1"/>
</dbReference>
<evidence type="ECO:0000313" key="2">
    <source>
        <dbReference type="Proteomes" id="UP000254924"/>
    </source>
</evidence>
<sequence>MMLYLMLSLLAFASLAILLIPELMDLVEEMQAFKKAGFPFHDQLLEMMGFTLRH</sequence>
<evidence type="ECO:0000313" key="1">
    <source>
        <dbReference type="EMBL" id="SUN61223.1"/>
    </source>
</evidence>
<proteinExistence type="predicted"/>
<dbReference type="Proteomes" id="UP000254924">
    <property type="component" value="Unassembled WGS sequence"/>
</dbReference>
<organism evidence="1 2">
    <name type="scientific">Streptococcus hyointestinalis</name>
    <dbReference type="NCBI Taxonomy" id="1337"/>
    <lineage>
        <taxon>Bacteria</taxon>
        <taxon>Bacillati</taxon>
        <taxon>Bacillota</taxon>
        <taxon>Bacilli</taxon>
        <taxon>Lactobacillales</taxon>
        <taxon>Streptococcaceae</taxon>
        <taxon>Streptococcus</taxon>
    </lineage>
</organism>
<keyword evidence="2" id="KW-1185">Reference proteome</keyword>